<name>A0A1Y1ZGP6_9PLEO</name>
<evidence type="ECO:0000313" key="3">
    <source>
        <dbReference type="Proteomes" id="UP000193144"/>
    </source>
</evidence>
<reference evidence="2 3" key="1">
    <citation type="submission" date="2016-07" db="EMBL/GenBank/DDBJ databases">
        <title>Pervasive Adenine N6-methylation of Active Genes in Fungi.</title>
        <authorList>
            <consortium name="DOE Joint Genome Institute"/>
            <person name="Mondo S.J."/>
            <person name="Dannebaum R.O."/>
            <person name="Kuo R.C."/>
            <person name="Labutti K."/>
            <person name="Haridas S."/>
            <person name="Kuo A."/>
            <person name="Salamov A."/>
            <person name="Ahrendt S.R."/>
            <person name="Lipzen A."/>
            <person name="Sullivan W."/>
            <person name="Andreopoulos W.B."/>
            <person name="Clum A."/>
            <person name="Lindquist E."/>
            <person name="Daum C."/>
            <person name="Ramamoorthy G.K."/>
            <person name="Gryganskyi A."/>
            <person name="Culley D."/>
            <person name="Magnuson J.K."/>
            <person name="James T.Y."/>
            <person name="O'Malley M.A."/>
            <person name="Stajich J.E."/>
            <person name="Spatafora J.W."/>
            <person name="Visel A."/>
            <person name="Grigoriev I.V."/>
        </authorList>
    </citation>
    <scope>NUCLEOTIDE SEQUENCE [LARGE SCALE GENOMIC DNA]</scope>
    <source>
        <strain evidence="2 3">CBS 115471</strain>
    </source>
</reference>
<dbReference type="Proteomes" id="UP000193144">
    <property type="component" value="Unassembled WGS sequence"/>
</dbReference>
<feature type="compositionally biased region" description="Polar residues" evidence="1">
    <location>
        <begin position="110"/>
        <end position="125"/>
    </location>
</feature>
<sequence length="125" mass="13649">MPPQPFPEELSRPLCIDLPSTIQVQNPGLHTTGPFQKHQKPPSATSRVSKTQSIHQHAQSDISSPRSTDLAEFPSAFQPSVTSAPFLRPATQRPPSRTCPSITARLVYTQPKTSQHSPARLSTTS</sequence>
<accession>A0A1Y1ZGP6</accession>
<proteinExistence type="predicted"/>
<keyword evidence="3" id="KW-1185">Reference proteome</keyword>
<feature type="compositionally biased region" description="Polar residues" evidence="1">
    <location>
        <begin position="42"/>
        <end position="67"/>
    </location>
</feature>
<comment type="caution">
    <text evidence="2">The sequence shown here is derived from an EMBL/GenBank/DDBJ whole genome shotgun (WGS) entry which is preliminary data.</text>
</comment>
<feature type="region of interest" description="Disordered" evidence="1">
    <location>
        <begin position="23"/>
        <end position="125"/>
    </location>
</feature>
<dbReference type="EMBL" id="MCFA01000086">
    <property type="protein sequence ID" value="ORY09430.1"/>
    <property type="molecule type" value="Genomic_DNA"/>
</dbReference>
<evidence type="ECO:0000256" key="1">
    <source>
        <dbReference type="SAM" id="MobiDB-lite"/>
    </source>
</evidence>
<evidence type="ECO:0000313" key="2">
    <source>
        <dbReference type="EMBL" id="ORY09430.1"/>
    </source>
</evidence>
<protein>
    <submittedName>
        <fullName evidence="2">Uncharacterized protein</fullName>
    </submittedName>
</protein>
<dbReference type="AlphaFoldDB" id="A0A1Y1ZGP6"/>
<organism evidence="2 3">
    <name type="scientific">Clohesyomyces aquaticus</name>
    <dbReference type="NCBI Taxonomy" id="1231657"/>
    <lineage>
        <taxon>Eukaryota</taxon>
        <taxon>Fungi</taxon>
        <taxon>Dikarya</taxon>
        <taxon>Ascomycota</taxon>
        <taxon>Pezizomycotina</taxon>
        <taxon>Dothideomycetes</taxon>
        <taxon>Pleosporomycetidae</taxon>
        <taxon>Pleosporales</taxon>
        <taxon>Lindgomycetaceae</taxon>
        <taxon>Clohesyomyces</taxon>
    </lineage>
</organism>
<gene>
    <name evidence="2" type="ORF">BCR34DRAFT_371206</name>
</gene>